<name>A0ABP9VHE8_9DEIO</name>
<reference evidence="2 3" key="1">
    <citation type="submission" date="2024-02" db="EMBL/GenBank/DDBJ databases">
        <title>Deinococcus xinjiangensis NBRC 107630.</title>
        <authorList>
            <person name="Ichikawa N."/>
            <person name="Katano-Makiyama Y."/>
            <person name="Hidaka K."/>
        </authorList>
    </citation>
    <scope>NUCLEOTIDE SEQUENCE [LARGE SCALE GENOMIC DNA]</scope>
    <source>
        <strain evidence="2 3">NBRC 107630</strain>
    </source>
</reference>
<comment type="caution">
    <text evidence="2">The sequence shown here is derived from an EMBL/GenBank/DDBJ whole genome shotgun (WGS) entry which is preliminary data.</text>
</comment>
<dbReference type="RefSeq" id="WP_353544127.1">
    <property type="nucleotide sequence ID" value="NZ_BAABRN010000092.1"/>
</dbReference>
<keyword evidence="3" id="KW-1185">Reference proteome</keyword>
<dbReference type="Proteomes" id="UP001458946">
    <property type="component" value="Unassembled WGS sequence"/>
</dbReference>
<sequence>MNLRTLKNLLLMAAFFVGGQAAAAWTPTTQDAGTTTSSGGPAMTGIYGGGWFQDKNKTASASDFTFDAPNPAAAITSGTVQYPTT</sequence>
<feature type="signal peptide" evidence="1">
    <location>
        <begin position="1"/>
        <end position="23"/>
    </location>
</feature>
<evidence type="ECO:0000256" key="1">
    <source>
        <dbReference type="SAM" id="SignalP"/>
    </source>
</evidence>
<feature type="chain" id="PRO_5045559632" evidence="1">
    <location>
        <begin position="24"/>
        <end position="85"/>
    </location>
</feature>
<proteinExistence type="predicted"/>
<gene>
    <name evidence="2" type="ORF">Dxin01_03930</name>
</gene>
<accession>A0ABP9VHE8</accession>
<evidence type="ECO:0000313" key="3">
    <source>
        <dbReference type="Proteomes" id="UP001458946"/>
    </source>
</evidence>
<dbReference type="EMBL" id="BAABRN010000092">
    <property type="protein sequence ID" value="GAA5504161.1"/>
    <property type="molecule type" value="Genomic_DNA"/>
</dbReference>
<organism evidence="2 3">
    <name type="scientific">Deinococcus xinjiangensis</name>
    <dbReference type="NCBI Taxonomy" id="457454"/>
    <lineage>
        <taxon>Bacteria</taxon>
        <taxon>Thermotogati</taxon>
        <taxon>Deinococcota</taxon>
        <taxon>Deinococci</taxon>
        <taxon>Deinococcales</taxon>
        <taxon>Deinococcaceae</taxon>
        <taxon>Deinococcus</taxon>
    </lineage>
</organism>
<protein>
    <submittedName>
        <fullName evidence="2">Uncharacterized protein</fullName>
    </submittedName>
</protein>
<evidence type="ECO:0000313" key="2">
    <source>
        <dbReference type="EMBL" id="GAA5504161.1"/>
    </source>
</evidence>
<keyword evidence="1" id="KW-0732">Signal</keyword>